<evidence type="ECO:0000256" key="1">
    <source>
        <dbReference type="SAM" id="Phobius"/>
    </source>
</evidence>
<name>A0ABX9A262_9SPHN</name>
<dbReference type="Proteomes" id="UP000824321">
    <property type="component" value="Chromosome"/>
</dbReference>
<proteinExistence type="predicted"/>
<dbReference type="EMBL" id="CP081294">
    <property type="protein sequence ID" value="QZD95350.1"/>
    <property type="molecule type" value="Genomic_DNA"/>
</dbReference>
<gene>
    <name evidence="2" type="ORF">K3136_01075</name>
</gene>
<feature type="transmembrane region" description="Helical" evidence="1">
    <location>
        <begin position="31"/>
        <end position="50"/>
    </location>
</feature>
<evidence type="ECO:0008006" key="4">
    <source>
        <dbReference type="Google" id="ProtNLM"/>
    </source>
</evidence>
<keyword evidence="1" id="KW-0812">Transmembrane</keyword>
<reference evidence="2 3" key="1">
    <citation type="submission" date="2021-08" db="EMBL/GenBank/DDBJ databases">
        <title>Comparative Genomics Analysis of the Genus Qipengyuania Reveals Extensive Genetic Diversity and Metabolic Versatility, Including the Description of Fifteen Novel Species.</title>
        <authorList>
            <person name="Liu Y."/>
        </authorList>
    </citation>
    <scope>NUCLEOTIDE SEQUENCE [LARGE SCALE GENOMIC DNA]</scope>
    <source>
        <strain evidence="2 3">1NDH1</strain>
    </source>
</reference>
<sequence>MAARLTLAVASVLVIAGGILIYQGTAQLGDGFMIVGLVMFCIGAGVLAATPTGDKDAR</sequence>
<dbReference type="RefSeq" id="WP_221431090.1">
    <property type="nucleotide sequence ID" value="NZ_CP081294.1"/>
</dbReference>
<keyword evidence="1" id="KW-0472">Membrane</keyword>
<keyword evidence="3" id="KW-1185">Reference proteome</keyword>
<organism evidence="2 3">
    <name type="scientific">Qipengyuania gelatinilytica</name>
    <dbReference type="NCBI Taxonomy" id="2867231"/>
    <lineage>
        <taxon>Bacteria</taxon>
        <taxon>Pseudomonadati</taxon>
        <taxon>Pseudomonadota</taxon>
        <taxon>Alphaproteobacteria</taxon>
        <taxon>Sphingomonadales</taxon>
        <taxon>Erythrobacteraceae</taxon>
        <taxon>Qipengyuania</taxon>
    </lineage>
</organism>
<accession>A0ABX9A262</accession>
<evidence type="ECO:0000313" key="2">
    <source>
        <dbReference type="EMBL" id="QZD95350.1"/>
    </source>
</evidence>
<keyword evidence="1" id="KW-1133">Transmembrane helix</keyword>
<protein>
    <recommendedName>
        <fullName evidence="4">DUF2964 family protein</fullName>
    </recommendedName>
</protein>
<evidence type="ECO:0000313" key="3">
    <source>
        <dbReference type="Proteomes" id="UP000824321"/>
    </source>
</evidence>